<dbReference type="OMA" id="QHDVCHH"/>
<accession>A0A1X7UEZ2</accession>
<dbReference type="eggNOG" id="ENOG502TFNC">
    <property type="taxonomic scope" value="Eukaryota"/>
</dbReference>
<evidence type="ECO:0008006" key="2">
    <source>
        <dbReference type="Google" id="ProtNLM"/>
    </source>
</evidence>
<dbReference type="InterPro" id="IPR001969">
    <property type="entry name" value="Aspartic_peptidase_AS"/>
</dbReference>
<evidence type="ECO:0000313" key="1">
    <source>
        <dbReference type="EnsemblMetazoa" id="Aqu2.1.26529_001"/>
    </source>
</evidence>
<sequence length="197" mass="21795">MHSAMLLGIGKPPGRSLMATTVPGQSPSYLFFVLECTSHQHFLVDTGAEISVVPPSKSERQHKQQCINLLAANGATITTYGLCSITLNLGFCHPYHWIFTVAVVRQPILGADFLRHHGLLVDVKNRILMDSESKLKTDIISTHQNTHSLTTLNPLFSSNPFHSLLLDYLELTCSFIDNWSSHFSTYSSTPSGTSHSR</sequence>
<dbReference type="FunFam" id="2.40.70.10:FF:000130">
    <property type="entry name" value="Retrovirus-related Pol polyprotein from transposon opus-like Protein"/>
    <property type="match status" value="1"/>
</dbReference>
<organism evidence="1">
    <name type="scientific">Amphimedon queenslandica</name>
    <name type="common">Sponge</name>
    <dbReference type="NCBI Taxonomy" id="400682"/>
    <lineage>
        <taxon>Eukaryota</taxon>
        <taxon>Metazoa</taxon>
        <taxon>Porifera</taxon>
        <taxon>Demospongiae</taxon>
        <taxon>Heteroscleromorpha</taxon>
        <taxon>Haplosclerida</taxon>
        <taxon>Niphatidae</taxon>
        <taxon>Amphimedon</taxon>
    </lineage>
</organism>
<dbReference type="InterPro" id="IPR021109">
    <property type="entry name" value="Peptidase_aspartic_dom_sf"/>
</dbReference>
<proteinExistence type="predicted"/>
<protein>
    <recommendedName>
        <fullName evidence="2">Peptidase A2 domain-containing protein</fullName>
    </recommendedName>
</protein>
<dbReference type="SUPFAM" id="SSF50630">
    <property type="entry name" value="Acid proteases"/>
    <property type="match status" value="1"/>
</dbReference>
<dbReference type="PROSITE" id="PS00141">
    <property type="entry name" value="ASP_PROTEASE"/>
    <property type="match status" value="1"/>
</dbReference>
<dbReference type="OrthoDB" id="10051637at2759"/>
<dbReference type="GO" id="GO:0006508">
    <property type="term" value="P:proteolysis"/>
    <property type="evidence" value="ECO:0007669"/>
    <property type="project" value="InterPro"/>
</dbReference>
<dbReference type="AlphaFoldDB" id="A0A1X7UEZ2"/>
<dbReference type="InParanoid" id="A0A1X7UEZ2"/>
<dbReference type="GO" id="GO:0004190">
    <property type="term" value="F:aspartic-type endopeptidase activity"/>
    <property type="evidence" value="ECO:0007669"/>
    <property type="project" value="InterPro"/>
</dbReference>
<dbReference type="Gene3D" id="2.40.70.10">
    <property type="entry name" value="Acid Proteases"/>
    <property type="match status" value="1"/>
</dbReference>
<reference evidence="1" key="1">
    <citation type="submission" date="2017-05" db="UniProtKB">
        <authorList>
            <consortium name="EnsemblMetazoa"/>
        </authorList>
    </citation>
    <scope>IDENTIFICATION</scope>
</reference>
<name>A0A1X7UEZ2_AMPQE</name>
<dbReference type="EnsemblMetazoa" id="Aqu2.1.26529_001">
    <property type="protein sequence ID" value="Aqu2.1.26529_001"/>
    <property type="gene ID" value="Aqu2.1.26529"/>
</dbReference>